<evidence type="ECO:0000256" key="2">
    <source>
        <dbReference type="ARBA" id="ARBA00022692"/>
    </source>
</evidence>
<dbReference type="GO" id="GO:0016020">
    <property type="term" value="C:membrane"/>
    <property type="evidence" value="ECO:0007669"/>
    <property type="project" value="UniProtKB-SubCell"/>
</dbReference>
<evidence type="ECO:0000256" key="4">
    <source>
        <dbReference type="ARBA" id="ARBA00023136"/>
    </source>
</evidence>
<feature type="non-terminal residue" evidence="6">
    <location>
        <position position="1"/>
    </location>
</feature>
<reference evidence="6" key="1">
    <citation type="journal article" date="2019" name="Sci. Rep.">
        <title>Draft genome of Tanacetum cinerariifolium, the natural source of mosquito coil.</title>
        <authorList>
            <person name="Yamashiro T."/>
            <person name="Shiraishi A."/>
            <person name="Satake H."/>
            <person name="Nakayama K."/>
        </authorList>
    </citation>
    <scope>NUCLEOTIDE SEQUENCE</scope>
</reference>
<evidence type="ECO:0000256" key="3">
    <source>
        <dbReference type="ARBA" id="ARBA00022989"/>
    </source>
</evidence>
<gene>
    <name evidence="6" type="ORF">Tci_932294</name>
</gene>
<dbReference type="AlphaFoldDB" id="A0A699XK96"/>
<accession>A0A699XK96</accession>
<protein>
    <submittedName>
        <fullName evidence="6">BYPASS-related protein</fullName>
    </submittedName>
</protein>
<dbReference type="PANTHER" id="PTHR31509">
    <property type="entry name" value="BPS1-LIKE PROTEIN"/>
    <property type="match status" value="1"/>
</dbReference>
<keyword evidence="4" id="KW-0472">Membrane</keyword>
<comment type="subcellular location">
    <subcellularLocation>
        <location evidence="1">Membrane</location>
        <topology evidence="1">Single-pass membrane protein</topology>
    </subcellularLocation>
</comment>
<dbReference type="InterPro" id="IPR008511">
    <property type="entry name" value="ROH1-like"/>
</dbReference>
<evidence type="ECO:0000256" key="1">
    <source>
        <dbReference type="ARBA" id="ARBA00004167"/>
    </source>
</evidence>
<name>A0A699XK96_TANCI</name>
<dbReference type="EMBL" id="BKCJ011876269">
    <property type="protein sequence ID" value="GFD60325.1"/>
    <property type="molecule type" value="Genomic_DNA"/>
</dbReference>
<keyword evidence="2" id="KW-0812">Transmembrane</keyword>
<comment type="similarity">
    <text evidence="5">Belongs to the ROH1 family.</text>
</comment>
<keyword evidence="3" id="KW-1133">Transmembrane helix</keyword>
<evidence type="ECO:0000256" key="5">
    <source>
        <dbReference type="ARBA" id="ARBA00035114"/>
    </source>
</evidence>
<dbReference type="Pfam" id="PF05633">
    <property type="entry name" value="ROH1-like"/>
    <property type="match status" value="1"/>
</dbReference>
<comment type="caution">
    <text evidence="6">The sequence shown here is derived from an EMBL/GenBank/DDBJ whole genome shotgun (WGS) entry which is preliminary data.</text>
</comment>
<organism evidence="6">
    <name type="scientific">Tanacetum cinerariifolium</name>
    <name type="common">Dalmatian daisy</name>
    <name type="synonym">Chrysanthemum cinerariifolium</name>
    <dbReference type="NCBI Taxonomy" id="118510"/>
    <lineage>
        <taxon>Eukaryota</taxon>
        <taxon>Viridiplantae</taxon>
        <taxon>Streptophyta</taxon>
        <taxon>Embryophyta</taxon>
        <taxon>Tracheophyta</taxon>
        <taxon>Spermatophyta</taxon>
        <taxon>Magnoliopsida</taxon>
        <taxon>eudicotyledons</taxon>
        <taxon>Gunneridae</taxon>
        <taxon>Pentapetalae</taxon>
        <taxon>asterids</taxon>
        <taxon>campanulids</taxon>
        <taxon>Asterales</taxon>
        <taxon>Asteraceae</taxon>
        <taxon>Asteroideae</taxon>
        <taxon>Anthemideae</taxon>
        <taxon>Anthemidinae</taxon>
        <taxon>Tanacetum</taxon>
    </lineage>
</organism>
<sequence>LDRTVKALDICTAITHGIDLLLHWKKLAQIAVDSLQKKPIGDGDVKRAKKALNTLLSSITIDDKEK</sequence>
<evidence type="ECO:0000313" key="6">
    <source>
        <dbReference type="EMBL" id="GFD60325.1"/>
    </source>
</evidence>
<proteinExistence type="inferred from homology"/>